<feature type="compositionally biased region" description="Low complexity" evidence="1">
    <location>
        <begin position="223"/>
        <end position="233"/>
    </location>
</feature>
<sequence>MPLKAQLGMEELHRGLGFPSPGGPACSIFPMQQLLLISQAAIKFITSMLDIMRAGGNRMVFSREDGKMRVGMERRSSRSLPAKFAKGFKATSSAPAKVLPKKTAFKGPSKDFNAAAPPSTDSTPAPSSAEPRPADIPKPNSPANNHAPSSQTSAAQQLHKKDENTQAAHPSSTSEPEDKSKTSDVAKKEKDNDEKSSRTSSLFSGAKKAVGFLKAESSKETTDSSTEELSTAEVSPLVRLKHWGPLKLLKDEAQEADDQEESASS</sequence>
<keyword evidence="3" id="KW-1185">Reference proteome</keyword>
<feature type="compositionally biased region" description="Basic and acidic residues" evidence="1">
    <location>
        <begin position="176"/>
        <end position="197"/>
    </location>
</feature>
<evidence type="ECO:0000313" key="3">
    <source>
        <dbReference type="Proteomes" id="UP000037035"/>
    </source>
</evidence>
<feature type="compositionally biased region" description="Polar residues" evidence="1">
    <location>
        <begin position="165"/>
        <end position="174"/>
    </location>
</feature>
<gene>
    <name evidence="2" type="ORF">VP01_795g4</name>
</gene>
<comment type="caution">
    <text evidence="2">The sequence shown here is derived from an EMBL/GenBank/DDBJ whole genome shotgun (WGS) entry which is preliminary data.</text>
</comment>
<name>A0A0L6UBJ8_9BASI</name>
<organism evidence="2 3">
    <name type="scientific">Puccinia sorghi</name>
    <dbReference type="NCBI Taxonomy" id="27349"/>
    <lineage>
        <taxon>Eukaryota</taxon>
        <taxon>Fungi</taxon>
        <taxon>Dikarya</taxon>
        <taxon>Basidiomycota</taxon>
        <taxon>Pucciniomycotina</taxon>
        <taxon>Pucciniomycetes</taxon>
        <taxon>Pucciniales</taxon>
        <taxon>Pucciniaceae</taxon>
        <taxon>Puccinia</taxon>
    </lineage>
</organism>
<dbReference type="VEuPathDB" id="FungiDB:VP01_795g4"/>
<feature type="compositionally biased region" description="Polar residues" evidence="1">
    <location>
        <begin position="141"/>
        <end position="156"/>
    </location>
</feature>
<dbReference type="Proteomes" id="UP000037035">
    <property type="component" value="Unassembled WGS sequence"/>
</dbReference>
<evidence type="ECO:0000313" key="2">
    <source>
        <dbReference type="EMBL" id="KNZ45637.1"/>
    </source>
</evidence>
<protein>
    <submittedName>
        <fullName evidence="2">Uncharacterized protein</fullName>
    </submittedName>
</protein>
<feature type="region of interest" description="Disordered" evidence="1">
    <location>
        <begin position="99"/>
        <end position="265"/>
    </location>
</feature>
<feature type="compositionally biased region" description="Low complexity" evidence="1">
    <location>
        <begin position="114"/>
        <end position="129"/>
    </location>
</feature>
<reference evidence="2 3" key="1">
    <citation type="submission" date="2015-08" db="EMBL/GenBank/DDBJ databases">
        <title>Next Generation Sequencing and Analysis of the Genome of Puccinia sorghi L Schw, the Causal Agent of Maize Common Rust.</title>
        <authorList>
            <person name="Rochi L."/>
            <person name="Burguener G."/>
            <person name="Darino M."/>
            <person name="Turjanski A."/>
            <person name="Kreff E."/>
            <person name="Dieguez M.J."/>
            <person name="Sacco F."/>
        </authorList>
    </citation>
    <scope>NUCLEOTIDE SEQUENCE [LARGE SCALE GENOMIC DNA]</scope>
    <source>
        <strain evidence="2 3">RO10H11247</strain>
    </source>
</reference>
<feature type="compositionally biased region" description="Acidic residues" evidence="1">
    <location>
        <begin position="254"/>
        <end position="265"/>
    </location>
</feature>
<accession>A0A0L6UBJ8</accession>
<evidence type="ECO:0000256" key="1">
    <source>
        <dbReference type="SAM" id="MobiDB-lite"/>
    </source>
</evidence>
<dbReference type="EMBL" id="LAVV01013449">
    <property type="protein sequence ID" value="KNZ45637.1"/>
    <property type="molecule type" value="Genomic_DNA"/>
</dbReference>
<proteinExistence type="predicted"/>
<dbReference type="AlphaFoldDB" id="A0A0L6UBJ8"/>